<dbReference type="WBParaSite" id="HPBE_0000991901-mRNA-1">
    <property type="protein sequence ID" value="HPBE_0000991901-mRNA-1"/>
    <property type="gene ID" value="HPBE_0000991901"/>
</dbReference>
<organism evidence="3 4">
    <name type="scientific">Heligmosomoides polygyrus</name>
    <name type="common">Parasitic roundworm</name>
    <dbReference type="NCBI Taxonomy" id="6339"/>
    <lineage>
        <taxon>Eukaryota</taxon>
        <taxon>Metazoa</taxon>
        <taxon>Ecdysozoa</taxon>
        <taxon>Nematoda</taxon>
        <taxon>Chromadorea</taxon>
        <taxon>Rhabditida</taxon>
        <taxon>Rhabditina</taxon>
        <taxon>Rhabditomorpha</taxon>
        <taxon>Strongyloidea</taxon>
        <taxon>Heligmosomidae</taxon>
        <taxon>Heligmosomoides</taxon>
    </lineage>
</organism>
<keyword evidence="1" id="KW-0732">Signal</keyword>
<accession>A0A3P7YZ38</accession>
<feature type="chain" id="PRO_5044551567" evidence="1">
    <location>
        <begin position="17"/>
        <end position="52"/>
    </location>
</feature>
<evidence type="ECO:0000256" key="1">
    <source>
        <dbReference type="SAM" id="SignalP"/>
    </source>
</evidence>
<gene>
    <name evidence="2" type="ORF">HPBE_LOCUS9920</name>
</gene>
<name>A0A183FQC2_HELPZ</name>
<reference evidence="2 3" key="1">
    <citation type="submission" date="2018-11" db="EMBL/GenBank/DDBJ databases">
        <authorList>
            <consortium name="Pathogen Informatics"/>
        </authorList>
    </citation>
    <scope>NUCLEOTIDE SEQUENCE [LARGE SCALE GENOMIC DNA]</scope>
</reference>
<dbReference type="EMBL" id="UZAH01026591">
    <property type="protein sequence ID" value="VDO82839.1"/>
    <property type="molecule type" value="Genomic_DNA"/>
</dbReference>
<keyword evidence="3" id="KW-1185">Reference proteome</keyword>
<evidence type="ECO:0000313" key="3">
    <source>
        <dbReference type="Proteomes" id="UP000050761"/>
    </source>
</evidence>
<protein>
    <submittedName>
        <fullName evidence="4">TIL domain-containing protein</fullName>
    </submittedName>
</protein>
<feature type="signal peptide" evidence="1">
    <location>
        <begin position="1"/>
        <end position="16"/>
    </location>
</feature>
<sequence>MCLIFFIIVYPQLAFGKVCFQPCPRMCKSPQCQCPTHKGFRRDKKGDCVRCD</sequence>
<evidence type="ECO:0000313" key="2">
    <source>
        <dbReference type="EMBL" id="VDO82839.1"/>
    </source>
</evidence>
<evidence type="ECO:0000313" key="4">
    <source>
        <dbReference type="WBParaSite" id="HPBE_0000991901-mRNA-1"/>
    </source>
</evidence>
<reference evidence="4" key="2">
    <citation type="submission" date="2019-09" db="UniProtKB">
        <authorList>
            <consortium name="WormBaseParasite"/>
        </authorList>
    </citation>
    <scope>IDENTIFICATION</scope>
</reference>
<proteinExistence type="predicted"/>
<dbReference type="AlphaFoldDB" id="A0A183FQC2"/>
<accession>A0A183FQC2</accession>
<dbReference type="OrthoDB" id="5788972at2759"/>
<dbReference type="Gene3D" id="2.10.25.10">
    <property type="entry name" value="Laminin"/>
    <property type="match status" value="1"/>
</dbReference>
<dbReference type="Proteomes" id="UP000050761">
    <property type="component" value="Unassembled WGS sequence"/>
</dbReference>